<proteinExistence type="predicted"/>
<feature type="compositionally biased region" description="Polar residues" evidence="1">
    <location>
        <begin position="58"/>
        <end position="67"/>
    </location>
</feature>
<dbReference type="Proteomes" id="UP000593573">
    <property type="component" value="Unassembled WGS sequence"/>
</dbReference>
<feature type="non-terminal residue" evidence="2">
    <location>
        <position position="67"/>
    </location>
</feature>
<feature type="compositionally biased region" description="Low complexity" evidence="1">
    <location>
        <begin position="47"/>
        <end position="57"/>
    </location>
</feature>
<name>A0A7J8W3D8_9ROSI</name>
<dbReference type="EMBL" id="JABFAB010000013">
    <property type="protein sequence ID" value="MBA0669144.1"/>
    <property type="molecule type" value="Genomic_DNA"/>
</dbReference>
<organism evidence="2 3">
    <name type="scientific">Gossypium klotzschianum</name>
    <dbReference type="NCBI Taxonomy" id="34286"/>
    <lineage>
        <taxon>Eukaryota</taxon>
        <taxon>Viridiplantae</taxon>
        <taxon>Streptophyta</taxon>
        <taxon>Embryophyta</taxon>
        <taxon>Tracheophyta</taxon>
        <taxon>Spermatophyta</taxon>
        <taxon>Magnoliopsida</taxon>
        <taxon>eudicotyledons</taxon>
        <taxon>Gunneridae</taxon>
        <taxon>Pentapetalae</taxon>
        <taxon>rosids</taxon>
        <taxon>malvids</taxon>
        <taxon>Malvales</taxon>
        <taxon>Malvaceae</taxon>
        <taxon>Malvoideae</taxon>
        <taxon>Gossypium</taxon>
    </lineage>
</organism>
<accession>A0A7J8W3D8</accession>
<sequence>MYGATPPNKAKIKGWNAWPSASPFPMTLTQPPIYRLSLSEGLHEAPSKSSSHYQSPSTYGIQTPPSW</sequence>
<evidence type="ECO:0000313" key="3">
    <source>
        <dbReference type="Proteomes" id="UP000593573"/>
    </source>
</evidence>
<reference evidence="2 3" key="1">
    <citation type="journal article" date="2019" name="Genome Biol. Evol.">
        <title>Insights into the evolution of the New World diploid cottons (Gossypium, subgenus Houzingenia) based on genome sequencing.</title>
        <authorList>
            <person name="Grover C.E."/>
            <person name="Arick M.A. 2nd"/>
            <person name="Thrash A."/>
            <person name="Conover J.L."/>
            <person name="Sanders W.S."/>
            <person name="Peterson D.G."/>
            <person name="Frelichowski J.E."/>
            <person name="Scheffler J.A."/>
            <person name="Scheffler B.E."/>
            <person name="Wendel J.F."/>
        </authorList>
    </citation>
    <scope>NUCLEOTIDE SEQUENCE [LARGE SCALE GENOMIC DNA]</scope>
    <source>
        <strain evidence="2">57</strain>
        <tissue evidence="2">Leaf</tissue>
    </source>
</reference>
<gene>
    <name evidence="2" type="ORF">Goklo_001992</name>
</gene>
<feature type="region of interest" description="Disordered" evidence="1">
    <location>
        <begin position="39"/>
        <end position="67"/>
    </location>
</feature>
<comment type="caution">
    <text evidence="2">The sequence shown here is derived from an EMBL/GenBank/DDBJ whole genome shotgun (WGS) entry which is preliminary data.</text>
</comment>
<evidence type="ECO:0000256" key="1">
    <source>
        <dbReference type="SAM" id="MobiDB-lite"/>
    </source>
</evidence>
<dbReference type="AlphaFoldDB" id="A0A7J8W3D8"/>
<keyword evidence="3" id="KW-1185">Reference proteome</keyword>
<evidence type="ECO:0000313" key="2">
    <source>
        <dbReference type="EMBL" id="MBA0669144.1"/>
    </source>
</evidence>
<protein>
    <submittedName>
        <fullName evidence="2">Uncharacterized protein</fullName>
    </submittedName>
</protein>
<dbReference type="OrthoDB" id="10550295at2759"/>